<accession>A0A3P4AXT6</accession>
<dbReference type="InterPro" id="IPR004183">
    <property type="entry name" value="Xdiol_dOase_suB"/>
</dbReference>
<dbReference type="SUPFAM" id="SSF53213">
    <property type="entry name" value="LigB-like"/>
    <property type="match status" value="1"/>
</dbReference>
<evidence type="ECO:0000259" key="1">
    <source>
        <dbReference type="Pfam" id="PF02900"/>
    </source>
</evidence>
<organism evidence="2 3">
    <name type="scientific">Pigmentiphaga humi</name>
    <dbReference type="NCBI Taxonomy" id="2478468"/>
    <lineage>
        <taxon>Bacteria</taxon>
        <taxon>Pseudomonadati</taxon>
        <taxon>Pseudomonadota</taxon>
        <taxon>Betaproteobacteria</taxon>
        <taxon>Burkholderiales</taxon>
        <taxon>Alcaligenaceae</taxon>
        <taxon>Pigmentiphaga</taxon>
    </lineage>
</organism>
<evidence type="ECO:0000313" key="2">
    <source>
        <dbReference type="EMBL" id="VCU68894.1"/>
    </source>
</evidence>
<dbReference type="EMBL" id="UWPJ01000008">
    <property type="protein sequence ID" value="VCU68894.1"/>
    <property type="molecule type" value="Genomic_DNA"/>
</dbReference>
<dbReference type="Pfam" id="PF02900">
    <property type="entry name" value="LigB"/>
    <property type="match status" value="1"/>
</dbReference>
<dbReference type="AlphaFoldDB" id="A0A3P4AXT6"/>
<keyword evidence="2" id="KW-0560">Oxidoreductase</keyword>
<dbReference type="GO" id="GO:0036238">
    <property type="term" value="F:gallate dioxygenase activity"/>
    <property type="evidence" value="ECO:0007669"/>
    <property type="project" value="UniProtKB-EC"/>
</dbReference>
<protein>
    <submittedName>
        <fullName evidence="2">Gallate dioxygenase</fullName>
        <ecNumber evidence="2">1.13.11.57</ecNumber>
    </submittedName>
</protein>
<evidence type="ECO:0000313" key="3">
    <source>
        <dbReference type="Proteomes" id="UP000277294"/>
    </source>
</evidence>
<dbReference type="EC" id="1.13.11.57" evidence="2"/>
<name>A0A3P4AXT6_9BURK</name>
<dbReference type="Proteomes" id="UP000277294">
    <property type="component" value="Unassembled WGS sequence"/>
</dbReference>
<proteinExistence type="predicted"/>
<dbReference type="GO" id="GO:0008198">
    <property type="term" value="F:ferrous iron binding"/>
    <property type="evidence" value="ECO:0007669"/>
    <property type="project" value="InterPro"/>
</dbReference>
<gene>
    <name evidence="2" type="primary">galA_2</name>
    <name evidence="2" type="ORF">PIGHUM_00953</name>
</gene>
<sequence length="313" mass="34765">MIGFGLASSHAPGMFCPPELWPKVYAAIPDYMKASQPHTAQLETMDVIRGYVSRIDAAFEVLRGKLEAYRPDAVIFVGDDQEDMFDARCNPAMCLFTGEEVWGSSAPFYVDQPSSDSRIRMKVHSDLSKFLLERLLDAGFDMANTSVMNPMGPHPERGTSHMIVYPARRLLPKLDVPIIPLFLNCYFPPLPSAKRCWQLGQALAQILADRPERIAIYASGGLSHDPVGPRAGWIDEPLDRWVLDTIASNRGERLQHLFTMDSASMRGGTGETRAWIVAAGACAWNAEIVEYIPAHHTKTGLGFAYWPERKGAL</sequence>
<reference evidence="2 3" key="1">
    <citation type="submission" date="2018-10" db="EMBL/GenBank/DDBJ databases">
        <authorList>
            <person name="Criscuolo A."/>
        </authorList>
    </citation>
    <scope>NUCLEOTIDE SEQUENCE [LARGE SCALE GENOMIC DNA]</scope>
    <source>
        <strain evidence="2">DnA1</strain>
    </source>
</reference>
<keyword evidence="3" id="KW-1185">Reference proteome</keyword>
<feature type="domain" description="Extradiol ring-cleavage dioxygenase class III enzyme subunit B" evidence="1">
    <location>
        <begin position="58"/>
        <end position="291"/>
    </location>
</feature>
<keyword evidence="2" id="KW-0223">Dioxygenase</keyword>
<dbReference type="Gene3D" id="3.40.830.10">
    <property type="entry name" value="LigB-like"/>
    <property type="match status" value="1"/>
</dbReference>